<dbReference type="InterPro" id="IPR008969">
    <property type="entry name" value="CarboxyPept-like_regulatory"/>
</dbReference>
<dbReference type="Pfam" id="PF13715">
    <property type="entry name" value="CarbopepD_reg_2"/>
    <property type="match status" value="1"/>
</dbReference>
<evidence type="ECO:0000313" key="3">
    <source>
        <dbReference type="Proteomes" id="UP000183403"/>
    </source>
</evidence>
<keyword evidence="1" id="KW-0472">Membrane</keyword>
<gene>
    <name evidence="2" type="ORF">BEU03_01615</name>
</gene>
<name>A0A1J5T0R1_9ARCH</name>
<evidence type="ECO:0000313" key="2">
    <source>
        <dbReference type="EMBL" id="OIR14449.1"/>
    </source>
</evidence>
<accession>A0A1J5T0R1</accession>
<dbReference type="EMBL" id="MIYV01000003">
    <property type="protein sequence ID" value="OIR14449.1"/>
    <property type="molecule type" value="Genomic_DNA"/>
</dbReference>
<dbReference type="Proteomes" id="UP000183403">
    <property type="component" value="Unassembled WGS sequence"/>
</dbReference>
<reference evidence="2 3" key="1">
    <citation type="submission" date="2016-08" db="EMBL/GenBank/DDBJ databases">
        <title>New Insights into Marine Group III Euryarchaeota, from dark to light.</title>
        <authorList>
            <person name="Haro-Moreno J.M."/>
            <person name="Rodriguez-Valera F."/>
            <person name="Lopez-Garcia P."/>
            <person name="Moreira D."/>
            <person name="Martin-Cuadrado A.B."/>
        </authorList>
    </citation>
    <scope>NUCLEOTIDE SEQUENCE [LARGE SCALE GENOMIC DNA]</scope>
    <source>
        <strain evidence="2">CG-Epi6</strain>
    </source>
</reference>
<proteinExistence type="predicted"/>
<organism evidence="2 3">
    <name type="scientific">Marine Group III euryarchaeote CG-Epi6</name>
    <dbReference type="NCBI Taxonomy" id="1889000"/>
    <lineage>
        <taxon>Archaea</taxon>
        <taxon>Methanobacteriati</taxon>
        <taxon>Thermoplasmatota</taxon>
        <taxon>Thermoplasmata</taxon>
        <taxon>Candidatus Thermoprofundales</taxon>
    </lineage>
</organism>
<feature type="transmembrane region" description="Helical" evidence="1">
    <location>
        <begin position="335"/>
        <end position="357"/>
    </location>
</feature>
<protein>
    <recommendedName>
        <fullName evidence="4">Carboxypeptidase regulatory-like domain-containing protein</fullName>
    </recommendedName>
</protein>
<dbReference type="Gene3D" id="2.60.40.1120">
    <property type="entry name" value="Carboxypeptidase-like, regulatory domain"/>
    <property type="match status" value="1"/>
</dbReference>
<comment type="caution">
    <text evidence="2">The sequence shown here is derived from an EMBL/GenBank/DDBJ whole genome shotgun (WGS) entry which is preliminary data.</text>
</comment>
<feature type="transmembrane region" description="Helical" evidence="1">
    <location>
        <begin position="363"/>
        <end position="393"/>
    </location>
</feature>
<sequence>MVESKIRCTTCYNVFNTTKAVGGKATCPMCDSAVAINEKNIVGDIKKQISDLSDKIGSEVKKAITGKTKEKSTLTIKGKKYDRELMNLVIEITKNKNEINLKDSKKIFSKISDYNEYTAIEKQTVAYIRKKYKFTTEANKWLRSEIRREAATRVEDKRTKDPTNEEFKDDTPIKMVFTNIKDAYTWENINNLSEKPKSNAQWAGILLSIVFVLGLLSGVMYGLKWNNQEDQWDNNGLSSVHGSVIDENGNAMEGVAVYGGNKQTTTNNQGQYYLYDLQGEEVSILFSIEGYKDVSVWMDIRSGSANILEIEIEEGNGNLKLDYRKQIAEPWPPNYALAPIFMISALITLMGSAAALLQENFKIAITGCLFGIISYGFLIGSILSVVALALLLIDYQKFNNK</sequence>
<evidence type="ECO:0000256" key="1">
    <source>
        <dbReference type="SAM" id="Phobius"/>
    </source>
</evidence>
<keyword evidence="1" id="KW-0812">Transmembrane</keyword>
<dbReference type="SUPFAM" id="SSF49464">
    <property type="entry name" value="Carboxypeptidase regulatory domain-like"/>
    <property type="match status" value="1"/>
</dbReference>
<evidence type="ECO:0008006" key="4">
    <source>
        <dbReference type="Google" id="ProtNLM"/>
    </source>
</evidence>
<keyword evidence="1" id="KW-1133">Transmembrane helix</keyword>
<dbReference type="AlphaFoldDB" id="A0A1J5T0R1"/>
<feature type="transmembrane region" description="Helical" evidence="1">
    <location>
        <begin position="202"/>
        <end position="223"/>
    </location>
</feature>